<dbReference type="InterPro" id="IPR003378">
    <property type="entry name" value="Fringe-like_glycosylTrfase"/>
</dbReference>
<proteinExistence type="inferred from homology"/>
<gene>
    <name evidence="11" type="ORF">RUM44_008773</name>
</gene>
<evidence type="ECO:0000256" key="2">
    <source>
        <dbReference type="ARBA" id="ARBA00008661"/>
    </source>
</evidence>
<feature type="domain" description="Fringe-like glycosyltransferase" evidence="10">
    <location>
        <begin position="214"/>
        <end position="317"/>
    </location>
</feature>
<dbReference type="PANTHER" id="PTHR10811">
    <property type="entry name" value="FRINGE-RELATED"/>
    <property type="match status" value="1"/>
</dbReference>
<evidence type="ECO:0000256" key="4">
    <source>
        <dbReference type="ARBA" id="ARBA00022679"/>
    </source>
</evidence>
<evidence type="ECO:0000256" key="3">
    <source>
        <dbReference type="ARBA" id="ARBA00022676"/>
    </source>
</evidence>
<keyword evidence="6" id="KW-0735">Signal-anchor</keyword>
<keyword evidence="12" id="KW-1185">Reference proteome</keyword>
<accession>A0ABR1BD56</accession>
<comment type="similarity">
    <text evidence="2">Belongs to the glycosyltransferase 31 family.</text>
</comment>
<evidence type="ECO:0000256" key="8">
    <source>
        <dbReference type="ARBA" id="ARBA00023136"/>
    </source>
</evidence>
<reference evidence="11 12" key="1">
    <citation type="submission" date="2023-09" db="EMBL/GenBank/DDBJ databases">
        <title>Genomes of two closely related lineages of the louse Polyplax serrata with different host specificities.</title>
        <authorList>
            <person name="Martinu J."/>
            <person name="Tarabai H."/>
            <person name="Stefka J."/>
            <person name="Hypsa V."/>
        </authorList>
    </citation>
    <scope>NUCLEOTIDE SEQUENCE [LARGE SCALE GENOMIC DNA]</scope>
    <source>
        <strain evidence="11">98ZLc_SE</strain>
    </source>
</reference>
<dbReference type="Pfam" id="PF02434">
    <property type="entry name" value="Fringe"/>
    <property type="match status" value="2"/>
</dbReference>
<comment type="subcellular location">
    <subcellularLocation>
        <location evidence="9">Endomembrane system</location>
        <topology evidence="9">Single-pass membrane protein</topology>
    </subcellularLocation>
    <subcellularLocation>
        <location evidence="1">Membrane</location>
        <topology evidence="1">Single-pass type II membrane protein</topology>
    </subcellularLocation>
</comment>
<evidence type="ECO:0000256" key="5">
    <source>
        <dbReference type="ARBA" id="ARBA00022692"/>
    </source>
</evidence>
<dbReference type="EMBL" id="JAWJWF010000002">
    <property type="protein sequence ID" value="KAK6638344.1"/>
    <property type="molecule type" value="Genomic_DNA"/>
</dbReference>
<keyword evidence="4" id="KW-0808">Transferase</keyword>
<evidence type="ECO:0000259" key="10">
    <source>
        <dbReference type="Pfam" id="PF02434"/>
    </source>
</evidence>
<keyword evidence="3" id="KW-0328">Glycosyltransferase</keyword>
<name>A0ABR1BD56_POLSC</name>
<keyword evidence="8" id="KW-0472">Membrane</keyword>
<evidence type="ECO:0000313" key="12">
    <source>
        <dbReference type="Proteomes" id="UP001359485"/>
    </source>
</evidence>
<evidence type="ECO:0000256" key="6">
    <source>
        <dbReference type="ARBA" id="ARBA00022968"/>
    </source>
</evidence>
<keyword evidence="5" id="KW-0812">Transmembrane</keyword>
<feature type="domain" description="Fringe-like glycosyltransferase" evidence="10">
    <location>
        <begin position="4"/>
        <end position="114"/>
    </location>
</feature>
<sequence length="381" mass="43488">MAEWWFCHFDDDNYVNVPRLVAMLGNYSSQQDWYLGKPSIRAPLEIVPKDSDSNRVSGSLGIYQTGEAVFVSMNAASHAGRRPRKISFWFATGGAGFCLSRSLALKMMPVARQLDTERKPLVIVEKIRTPKNRPKGNTPKLTLVGRNIGAVLNGDEKRKMRAVNHLVMRNHLYFCFFPYRAAFVACGHPKITEINGCDGLSYVTRNVNSFERIAGRCLSGDLEMASLMVKGRGGGKFISVGEKIRLPDDVTMGYIIEHLLRKNLTVVEQFHSHLEPMKFLRRDTLRDQISLSYSRYGKDDLNVVKIEGFSYKLDPTRFLSLHCYLFPNFKFCPRELQEERKRAGAWVALDPSKGRERTAEIYTHLYIDIDETMLSLIVENF</sequence>
<organism evidence="11 12">
    <name type="scientific">Polyplax serrata</name>
    <name type="common">Common mouse louse</name>
    <dbReference type="NCBI Taxonomy" id="468196"/>
    <lineage>
        <taxon>Eukaryota</taxon>
        <taxon>Metazoa</taxon>
        <taxon>Ecdysozoa</taxon>
        <taxon>Arthropoda</taxon>
        <taxon>Hexapoda</taxon>
        <taxon>Insecta</taxon>
        <taxon>Pterygota</taxon>
        <taxon>Neoptera</taxon>
        <taxon>Paraneoptera</taxon>
        <taxon>Psocodea</taxon>
        <taxon>Troctomorpha</taxon>
        <taxon>Phthiraptera</taxon>
        <taxon>Anoplura</taxon>
        <taxon>Polyplacidae</taxon>
        <taxon>Polyplax</taxon>
    </lineage>
</organism>
<evidence type="ECO:0000256" key="1">
    <source>
        <dbReference type="ARBA" id="ARBA00004606"/>
    </source>
</evidence>
<dbReference type="Proteomes" id="UP001359485">
    <property type="component" value="Unassembled WGS sequence"/>
</dbReference>
<comment type="caution">
    <text evidence="11">The sequence shown here is derived from an EMBL/GenBank/DDBJ whole genome shotgun (WGS) entry which is preliminary data.</text>
</comment>
<evidence type="ECO:0000256" key="9">
    <source>
        <dbReference type="ARBA" id="ARBA00037847"/>
    </source>
</evidence>
<protein>
    <recommendedName>
        <fullName evidence="10">Fringe-like glycosyltransferase domain-containing protein</fullName>
    </recommendedName>
</protein>
<dbReference type="Gene3D" id="3.90.550.50">
    <property type="match status" value="2"/>
</dbReference>
<evidence type="ECO:0000256" key="7">
    <source>
        <dbReference type="ARBA" id="ARBA00022989"/>
    </source>
</evidence>
<evidence type="ECO:0000313" key="11">
    <source>
        <dbReference type="EMBL" id="KAK6638344.1"/>
    </source>
</evidence>
<keyword evidence="7" id="KW-1133">Transmembrane helix</keyword>